<dbReference type="RefSeq" id="WP_109928852.1">
    <property type="nucleotide sequence ID" value="NZ_QGNY01000002.1"/>
</dbReference>
<evidence type="ECO:0000313" key="5">
    <source>
        <dbReference type="Proteomes" id="UP000245391"/>
    </source>
</evidence>
<reference evidence="5" key="1">
    <citation type="submission" date="2018-05" db="EMBL/GenBank/DDBJ databases">
        <title>Pedobacter paludis sp. nov., isolated from wetland soil.</title>
        <authorList>
            <person name="Zhang Y."/>
        </authorList>
    </citation>
    <scope>NUCLEOTIDE SEQUENCE [LARGE SCALE GENOMIC DNA]</scope>
    <source>
        <strain evidence="5">R-8</strain>
    </source>
</reference>
<dbReference type="OrthoDB" id="9805629at2"/>
<name>A0A317F0A8_9SPHI</name>
<dbReference type="InterPro" id="IPR012263">
    <property type="entry name" value="M_m6A_EcoRV"/>
</dbReference>
<comment type="caution">
    <text evidence="4">The sequence shown here is derived from an EMBL/GenBank/DDBJ whole genome shotgun (WGS) entry which is preliminary data.</text>
</comment>
<dbReference type="Gene3D" id="3.40.50.150">
    <property type="entry name" value="Vaccinia Virus protein VP39"/>
    <property type="match status" value="2"/>
</dbReference>
<dbReference type="PIRSF" id="PIRSF000398">
    <property type="entry name" value="M_m6A_EcoRV"/>
    <property type="match status" value="1"/>
</dbReference>
<dbReference type="InterPro" id="IPR029063">
    <property type="entry name" value="SAM-dependent_MTases_sf"/>
</dbReference>
<dbReference type="InterPro" id="IPR012327">
    <property type="entry name" value="MeTrfase_D12"/>
</dbReference>
<dbReference type="SUPFAM" id="SSF53335">
    <property type="entry name" value="S-adenosyl-L-methionine-dependent methyltransferases"/>
    <property type="match status" value="1"/>
</dbReference>
<sequence length="270" mass="31061">MSKNKLKTPISYYGGKQKLASRIVSIIPAHTLYCEPFIGGAAVFFAKEPSAVEVINDTNRELMNFYRVAKEDFVSLEKEIRISLHSRDLHRKASVIYNNPDMFGEIKRAWAVWLSASQSFSSQLDSNWGYDKQSNTTSKRIQNKKENFVEEMAIRLQNCQIECADALYIIASRDTENSFFYCDPPYYNSNCGHYDGYSEQDFEALLFLLSKIKGKFLLSSYPSPLLEKYTKENGWVNWSIEQQVSVNAKSGKLKNKTEMLTANYTFELEN</sequence>
<dbReference type="Proteomes" id="UP000245391">
    <property type="component" value="Unassembled WGS sequence"/>
</dbReference>
<dbReference type="GO" id="GO:0009307">
    <property type="term" value="P:DNA restriction-modification system"/>
    <property type="evidence" value="ECO:0007669"/>
    <property type="project" value="InterPro"/>
</dbReference>
<dbReference type="AlphaFoldDB" id="A0A317F0A8"/>
<dbReference type="GO" id="GO:0009007">
    <property type="term" value="F:site-specific DNA-methyltransferase (adenine-specific) activity"/>
    <property type="evidence" value="ECO:0007669"/>
    <property type="project" value="UniProtKB-EC"/>
</dbReference>
<accession>A0A317F0A8</accession>
<organism evidence="4 5">
    <name type="scientific">Pedobacter paludis</name>
    <dbReference type="NCBI Taxonomy" id="2203212"/>
    <lineage>
        <taxon>Bacteria</taxon>
        <taxon>Pseudomonadati</taxon>
        <taxon>Bacteroidota</taxon>
        <taxon>Sphingobacteriia</taxon>
        <taxon>Sphingobacteriales</taxon>
        <taxon>Sphingobacteriaceae</taxon>
        <taxon>Pedobacter</taxon>
    </lineage>
</organism>
<dbReference type="PANTHER" id="PTHR30481:SF4">
    <property type="entry name" value="SITE-SPECIFIC DNA-METHYLTRANSFERASE (ADENINE-SPECIFIC)"/>
    <property type="match status" value="1"/>
</dbReference>
<dbReference type="GO" id="GO:0043565">
    <property type="term" value="F:sequence-specific DNA binding"/>
    <property type="evidence" value="ECO:0007669"/>
    <property type="project" value="TreeGrafter"/>
</dbReference>
<proteinExistence type="predicted"/>
<keyword evidence="2 4" id="KW-0808">Transferase</keyword>
<dbReference type="PANTHER" id="PTHR30481">
    <property type="entry name" value="DNA ADENINE METHYLASE"/>
    <property type="match status" value="1"/>
</dbReference>
<evidence type="ECO:0000256" key="3">
    <source>
        <dbReference type="ARBA" id="ARBA00022691"/>
    </source>
</evidence>
<gene>
    <name evidence="4" type="ORF">DF947_06305</name>
</gene>
<evidence type="ECO:0000256" key="2">
    <source>
        <dbReference type="ARBA" id="ARBA00022679"/>
    </source>
</evidence>
<dbReference type="GO" id="GO:1904047">
    <property type="term" value="F:S-adenosyl-L-methionine binding"/>
    <property type="evidence" value="ECO:0007669"/>
    <property type="project" value="TreeGrafter"/>
</dbReference>
<dbReference type="GO" id="GO:0006298">
    <property type="term" value="P:mismatch repair"/>
    <property type="evidence" value="ECO:0007669"/>
    <property type="project" value="TreeGrafter"/>
</dbReference>
<protein>
    <submittedName>
        <fullName evidence="4">Methyltransferase</fullName>
    </submittedName>
</protein>
<dbReference type="GO" id="GO:0032259">
    <property type="term" value="P:methylation"/>
    <property type="evidence" value="ECO:0007669"/>
    <property type="project" value="UniProtKB-KW"/>
</dbReference>
<evidence type="ECO:0000256" key="1">
    <source>
        <dbReference type="ARBA" id="ARBA00022603"/>
    </source>
</evidence>
<evidence type="ECO:0000313" key="4">
    <source>
        <dbReference type="EMBL" id="PWS32680.1"/>
    </source>
</evidence>
<dbReference type="Pfam" id="PF02086">
    <property type="entry name" value="MethyltransfD12"/>
    <property type="match status" value="1"/>
</dbReference>
<keyword evidence="1 4" id="KW-0489">Methyltransferase</keyword>
<keyword evidence="5" id="KW-1185">Reference proteome</keyword>
<dbReference type="EMBL" id="QGNY01000002">
    <property type="protein sequence ID" value="PWS32680.1"/>
    <property type="molecule type" value="Genomic_DNA"/>
</dbReference>
<keyword evidence="3" id="KW-0949">S-adenosyl-L-methionine</keyword>
<dbReference type="PRINTS" id="PR00505">
    <property type="entry name" value="D12N6MTFRASE"/>
</dbReference>